<reference evidence="1 2" key="1">
    <citation type="journal article" date="2019" name="Emerg. Microbes Infect.">
        <title>Comprehensive subspecies identification of 175 nontuberculous mycobacteria species based on 7547 genomic profiles.</title>
        <authorList>
            <person name="Matsumoto Y."/>
            <person name="Kinjo T."/>
            <person name="Motooka D."/>
            <person name="Nabeya D."/>
            <person name="Jung N."/>
            <person name="Uechi K."/>
            <person name="Horii T."/>
            <person name="Iida T."/>
            <person name="Fujita J."/>
            <person name="Nakamura S."/>
        </authorList>
    </citation>
    <scope>NUCLEOTIDE SEQUENCE [LARGE SCALE GENOMIC DNA]</scope>
    <source>
        <strain evidence="1 2">JCM 13392</strain>
    </source>
</reference>
<organism evidence="1 2">
    <name type="scientific">Mycolicibacterium murale</name>
    <dbReference type="NCBI Taxonomy" id="182220"/>
    <lineage>
        <taxon>Bacteria</taxon>
        <taxon>Bacillati</taxon>
        <taxon>Actinomycetota</taxon>
        <taxon>Actinomycetes</taxon>
        <taxon>Mycobacteriales</taxon>
        <taxon>Mycobacteriaceae</taxon>
        <taxon>Mycolicibacterium</taxon>
    </lineage>
</organism>
<protein>
    <submittedName>
        <fullName evidence="1">Uncharacterized protein</fullName>
    </submittedName>
</protein>
<dbReference type="RefSeq" id="WP_193488681.1">
    <property type="nucleotide sequence ID" value="NZ_BAAAMC010000012.1"/>
</dbReference>
<name>A0A7I9WJQ0_9MYCO</name>
<accession>A0A7I9WJQ0</accession>
<dbReference type="Proteomes" id="UP000465241">
    <property type="component" value="Unassembled WGS sequence"/>
</dbReference>
<dbReference type="EMBL" id="BLKT01000003">
    <property type="protein sequence ID" value="GFG57526.1"/>
    <property type="molecule type" value="Genomic_DNA"/>
</dbReference>
<proteinExistence type="predicted"/>
<evidence type="ECO:0000313" key="1">
    <source>
        <dbReference type="EMBL" id="GFG57526.1"/>
    </source>
</evidence>
<keyword evidence="2" id="KW-1185">Reference proteome</keyword>
<comment type="caution">
    <text evidence="1">The sequence shown here is derived from an EMBL/GenBank/DDBJ whole genome shotgun (WGS) entry which is preliminary data.</text>
</comment>
<dbReference type="AlphaFoldDB" id="A0A7I9WJQ0"/>
<sequence>MVDLEVFVRAQLAAGLLVMATLVAGCGGEVAGAPTSAAETSPGAAEPAADAAQDTAAIEDVFERYRAEVLAGNGAAVPAIVSPSTISHYDEVVRLAQTGGPDEIAAAGMMDRLMVARLRVTMTPEELGAMDGPGLLAYGVDNGMIDASSVETNSLGEVRVEGDRGYAEMIVDSVPSGMDWEFARTGAGWTFDLAAGFPLINDTLEQVAAESDMTPDEFIFQAVTMVTGEPVDASVYNKP</sequence>
<evidence type="ECO:0000313" key="2">
    <source>
        <dbReference type="Proteomes" id="UP000465241"/>
    </source>
</evidence>
<gene>
    <name evidence="1" type="ORF">MMUR_16620</name>
</gene>